<gene>
    <name evidence="7" type="ORF">JWS13_36705</name>
</gene>
<evidence type="ECO:0000259" key="6">
    <source>
        <dbReference type="PROSITE" id="PS50850"/>
    </source>
</evidence>
<accession>A0A974W9R2</accession>
<feature type="transmembrane region" description="Helical" evidence="5">
    <location>
        <begin position="412"/>
        <end position="431"/>
    </location>
</feature>
<dbReference type="Gene3D" id="1.20.1250.20">
    <property type="entry name" value="MFS general substrate transporter like domains"/>
    <property type="match status" value="2"/>
</dbReference>
<dbReference type="SUPFAM" id="SSF103473">
    <property type="entry name" value="MFS general substrate transporter"/>
    <property type="match status" value="1"/>
</dbReference>
<keyword evidence="3 5" id="KW-1133">Transmembrane helix</keyword>
<dbReference type="Pfam" id="PF07690">
    <property type="entry name" value="MFS_1"/>
    <property type="match status" value="1"/>
</dbReference>
<feature type="transmembrane region" description="Helical" evidence="5">
    <location>
        <begin position="310"/>
        <end position="333"/>
    </location>
</feature>
<dbReference type="InterPro" id="IPR020846">
    <property type="entry name" value="MFS_dom"/>
</dbReference>
<dbReference type="Proteomes" id="UP000662986">
    <property type="component" value="Chromosome"/>
</dbReference>
<reference evidence="7 8" key="1">
    <citation type="journal article" date="2021" name="Microbiol. Resour. Announc.">
        <title>Complete Genome Sequences of Two Rhodococcus sp. Strains with Large and Linear Chromosomes, Isolated from Apple Rhizosphere.</title>
        <authorList>
            <person name="Benning S."/>
            <person name="Brugnone N."/>
            <person name="Siani R."/>
            <person name="Kublik S."/>
            <person name="Schloter M."/>
            <person name="Rad V."/>
        </authorList>
    </citation>
    <scope>NUCLEOTIDE SEQUENCE [LARGE SCALE GENOMIC DNA]</scope>
    <source>
        <strain evidence="7 8">R79</strain>
    </source>
</reference>
<dbReference type="PROSITE" id="PS50850">
    <property type="entry name" value="MFS"/>
    <property type="match status" value="1"/>
</dbReference>
<feature type="transmembrane region" description="Helical" evidence="5">
    <location>
        <begin position="339"/>
        <end position="360"/>
    </location>
</feature>
<evidence type="ECO:0000256" key="4">
    <source>
        <dbReference type="ARBA" id="ARBA00023136"/>
    </source>
</evidence>
<feature type="domain" description="Major facilitator superfamily (MFS) profile" evidence="6">
    <location>
        <begin position="27"/>
        <end position="432"/>
    </location>
</feature>
<evidence type="ECO:0000256" key="2">
    <source>
        <dbReference type="ARBA" id="ARBA00022692"/>
    </source>
</evidence>
<evidence type="ECO:0000256" key="3">
    <source>
        <dbReference type="ARBA" id="ARBA00022989"/>
    </source>
</evidence>
<comment type="subcellular location">
    <subcellularLocation>
        <location evidence="1">Cell membrane</location>
        <topology evidence="1">Multi-pass membrane protein</topology>
    </subcellularLocation>
</comment>
<feature type="transmembrane region" description="Helical" evidence="5">
    <location>
        <begin position="92"/>
        <end position="110"/>
    </location>
</feature>
<dbReference type="InterPro" id="IPR050382">
    <property type="entry name" value="MFS_Na/Anion_cotransporter"/>
</dbReference>
<dbReference type="PANTHER" id="PTHR11662">
    <property type="entry name" value="SOLUTE CARRIER FAMILY 17"/>
    <property type="match status" value="1"/>
</dbReference>
<evidence type="ECO:0000313" key="7">
    <source>
        <dbReference type="EMBL" id="QSE93750.1"/>
    </source>
</evidence>
<evidence type="ECO:0000313" key="8">
    <source>
        <dbReference type="Proteomes" id="UP000662986"/>
    </source>
</evidence>
<name>A0A974W9R2_9NOCA</name>
<feature type="transmembrane region" description="Helical" evidence="5">
    <location>
        <begin position="240"/>
        <end position="261"/>
    </location>
</feature>
<feature type="transmembrane region" description="Helical" evidence="5">
    <location>
        <begin position="122"/>
        <end position="143"/>
    </location>
</feature>
<proteinExistence type="predicted"/>
<dbReference type="PANTHER" id="PTHR11662:SF450">
    <property type="entry name" value="BLR1003 PROTEIN"/>
    <property type="match status" value="1"/>
</dbReference>
<keyword evidence="2 5" id="KW-0812">Transmembrane</keyword>
<feature type="transmembrane region" description="Helical" evidence="5">
    <location>
        <begin position="281"/>
        <end position="298"/>
    </location>
</feature>
<feature type="transmembrane region" description="Helical" evidence="5">
    <location>
        <begin position="22"/>
        <end position="40"/>
    </location>
</feature>
<feature type="transmembrane region" description="Helical" evidence="5">
    <location>
        <begin position="181"/>
        <end position="200"/>
    </location>
</feature>
<reference evidence="7 8" key="2">
    <citation type="journal article" date="2022" name="Arch. Microbiol.">
        <title>Rhodococcus pseudokoreensis sp. nov. isolated from the rhizosphere of young M26 apple rootstocks.</title>
        <authorList>
            <person name="Kampfer P."/>
            <person name="Glaeser S.P."/>
            <person name="Blom J."/>
            <person name="Wolf J."/>
            <person name="Benning S."/>
            <person name="Schloter M."/>
            <person name="Neumann-Schaal M."/>
        </authorList>
    </citation>
    <scope>NUCLEOTIDE SEQUENCE [LARGE SCALE GENOMIC DNA]</scope>
    <source>
        <strain evidence="7 8">R79</strain>
    </source>
</reference>
<sequence length="441" mass="46555">MSTSDLIDIGTSQRVRTTKSRLQPWAITLLLSAFLFINFADKAVLGLVAKPLSEEFGLDHAAYGHLASAFYLLFSVAAFLVGMLTNRISTRWLLLILALLWSLTQVPMIWTTSIAVVYASRIALGAAEGPAFGLASHAVHKWFDNAHLQLPNSVVAVGAKLGSLVAAPMLTWVIVQFGWRQAFVAVAIAGLIWSLLWLAVGREGPITSVHQEPADREGDTAADAEERKVPYRQLLLSRTYLGQLILSCAGYFGLALAVTWLPSFLQEGLHRSLTTTGSLVAVYWGVAALLTFGAGLVSQRMTLRGISTRWSRGAVGAAMILVGGVSISLAAVVQTPTSSFALVALGMGAPSAVFAISATIQGEITPMRQRGTVLGLTVGVATLSGVIAPSVMGVLVQADLGSLAGYQNGFKVLGAICMLAAILGFALINPARDAARLLGSR</sequence>
<dbReference type="RefSeq" id="WP_206010234.1">
    <property type="nucleotide sequence ID" value="NZ_CP070619.1"/>
</dbReference>
<organism evidence="7 8">
    <name type="scientific">Rhodococcus pseudokoreensis</name>
    <dbReference type="NCBI Taxonomy" id="2811421"/>
    <lineage>
        <taxon>Bacteria</taxon>
        <taxon>Bacillati</taxon>
        <taxon>Actinomycetota</taxon>
        <taxon>Actinomycetes</taxon>
        <taxon>Mycobacteriales</taxon>
        <taxon>Nocardiaceae</taxon>
        <taxon>Rhodococcus</taxon>
    </lineage>
</organism>
<feature type="transmembrane region" description="Helical" evidence="5">
    <location>
        <begin position="155"/>
        <end position="175"/>
    </location>
</feature>
<protein>
    <submittedName>
        <fullName evidence="7">MFS transporter</fullName>
    </submittedName>
</protein>
<keyword evidence="4 5" id="KW-0472">Membrane</keyword>
<dbReference type="InterPro" id="IPR036259">
    <property type="entry name" value="MFS_trans_sf"/>
</dbReference>
<dbReference type="EMBL" id="CP070619">
    <property type="protein sequence ID" value="QSE93750.1"/>
    <property type="molecule type" value="Genomic_DNA"/>
</dbReference>
<feature type="transmembrane region" description="Helical" evidence="5">
    <location>
        <begin position="372"/>
        <end position="392"/>
    </location>
</feature>
<keyword evidence="8" id="KW-1185">Reference proteome</keyword>
<evidence type="ECO:0000256" key="1">
    <source>
        <dbReference type="ARBA" id="ARBA00004651"/>
    </source>
</evidence>
<dbReference type="InterPro" id="IPR011701">
    <property type="entry name" value="MFS"/>
</dbReference>
<feature type="transmembrane region" description="Helical" evidence="5">
    <location>
        <begin position="60"/>
        <end position="80"/>
    </location>
</feature>
<evidence type="ECO:0000256" key="5">
    <source>
        <dbReference type="SAM" id="Phobius"/>
    </source>
</evidence>